<comment type="caution">
    <text evidence="2">The sequence shown here is derived from an EMBL/GenBank/DDBJ whole genome shotgun (WGS) entry which is preliminary data.</text>
</comment>
<protein>
    <submittedName>
        <fullName evidence="2">Uncharacterized protein</fullName>
    </submittedName>
</protein>
<dbReference type="InParanoid" id="A0A5J5ELE8"/>
<dbReference type="EMBL" id="VXIS01000240">
    <property type="protein sequence ID" value="KAA8895846.1"/>
    <property type="molecule type" value="Genomic_DNA"/>
</dbReference>
<keyword evidence="3" id="KW-1185">Reference proteome</keyword>
<evidence type="ECO:0000313" key="3">
    <source>
        <dbReference type="Proteomes" id="UP000326924"/>
    </source>
</evidence>
<feature type="non-terminal residue" evidence="2">
    <location>
        <position position="228"/>
    </location>
</feature>
<evidence type="ECO:0000313" key="2">
    <source>
        <dbReference type="EMBL" id="KAA8895846.1"/>
    </source>
</evidence>
<evidence type="ECO:0000256" key="1">
    <source>
        <dbReference type="SAM" id="MobiDB-lite"/>
    </source>
</evidence>
<dbReference type="Proteomes" id="UP000326924">
    <property type="component" value="Unassembled WGS sequence"/>
</dbReference>
<feature type="region of interest" description="Disordered" evidence="1">
    <location>
        <begin position="22"/>
        <end position="42"/>
    </location>
</feature>
<gene>
    <name evidence="2" type="ORF">FN846DRAFT_967679</name>
</gene>
<name>A0A5J5ELE8_9PEZI</name>
<proteinExistence type="predicted"/>
<organism evidence="2 3">
    <name type="scientific">Sphaerosporella brunnea</name>
    <dbReference type="NCBI Taxonomy" id="1250544"/>
    <lineage>
        <taxon>Eukaryota</taxon>
        <taxon>Fungi</taxon>
        <taxon>Dikarya</taxon>
        <taxon>Ascomycota</taxon>
        <taxon>Pezizomycotina</taxon>
        <taxon>Pezizomycetes</taxon>
        <taxon>Pezizales</taxon>
        <taxon>Pyronemataceae</taxon>
        <taxon>Sphaerosporella</taxon>
    </lineage>
</organism>
<reference evidence="2 3" key="1">
    <citation type="submission" date="2019-09" db="EMBL/GenBank/DDBJ databases">
        <title>Draft genome of the ectomycorrhizal ascomycete Sphaerosporella brunnea.</title>
        <authorList>
            <consortium name="DOE Joint Genome Institute"/>
            <person name="Benucci G.M."/>
            <person name="Marozzi G."/>
            <person name="Antonielli L."/>
            <person name="Sanchez S."/>
            <person name="Marco P."/>
            <person name="Wang X."/>
            <person name="Falini L.B."/>
            <person name="Barry K."/>
            <person name="Haridas S."/>
            <person name="Lipzen A."/>
            <person name="Labutti K."/>
            <person name="Grigoriev I.V."/>
            <person name="Murat C."/>
            <person name="Martin F."/>
            <person name="Albertini E."/>
            <person name="Donnini D."/>
            <person name="Bonito G."/>
        </authorList>
    </citation>
    <scope>NUCLEOTIDE SEQUENCE [LARGE SCALE GENOMIC DNA]</scope>
    <source>
        <strain evidence="2 3">Sb_GMNB300</strain>
    </source>
</reference>
<dbReference type="AlphaFoldDB" id="A0A5J5ELE8"/>
<sequence length="228" mass="25137">MQRAELLAALTEGKGSVLRYRADQSQPPNKDAPNNKGKRNISLPRCGWTVDVSGSTTAKGLRGHVERTPPPPSLAQGLSFDASLSGGLRGRGVFTRTLSFRFLIAGVVERSEGILTSRRNFFQRRHLCLPVASIYGGGQAGTTNKTIADGNSRQPLKSLTRVQSIRRKMAERRTCPQHSSLRMRLRCAHPSIPIPHFLPPAKKPFSLCNHRLNVFAPWDSKGTKEVHP</sequence>
<accession>A0A5J5ELE8</accession>